<dbReference type="Proteomes" id="UP000231057">
    <property type="component" value="Chromosome"/>
</dbReference>
<dbReference type="Gene3D" id="3.60.20.10">
    <property type="entry name" value="Glutamine Phosphoribosylpyrophosphate, subunit 1, domain 1"/>
    <property type="match status" value="1"/>
</dbReference>
<reference evidence="2 3" key="1">
    <citation type="submission" date="2016-11" db="EMBL/GenBank/DDBJ databases">
        <title>Complete genome sequence of thermophilic cyanobacteria strain Synechococcus sp. PCC6715.</title>
        <authorList>
            <person name="Tang J."/>
            <person name="Daroch M."/>
            <person name="Liang Y."/>
            <person name="Jiang D."/>
            <person name="Shah M."/>
        </authorList>
    </citation>
    <scope>NUCLEOTIDE SEQUENCE [LARGE SCALE GENOMIC DNA]</scope>
    <source>
        <strain evidence="2 3">PCC 6715</strain>
    </source>
</reference>
<dbReference type="InterPro" id="IPR017932">
    <property type="entry name" value="GATase_2_dom"/>
</dbReference>
<gene>
    <name evidence="2" type="ORF">BRW62_01950</name>
</gene>
<dbReference type="AlphaFoldDB" id="A0A2D2PZP8"/>
<dbReference type="InterPro" id="IPR029055">
    <property type="entry name" value="Ntn_hydrolases_N"/>
</dbReference>
<name>A0A2D2PZP8_PARLV</name>
<evidence type="ECO:0000259" key="1">
    <source>
        <dbReference type="PROSITE" id="PS51278"/>
    </source>
</evidence>
<reference evidence="3" key="2">
    <citation type="journal article" date="2022" name="Front. Microbiol.">
        <title>Comparative Genomic Analysis Revealed Distinct Molecular Components and Organization of CO2-Concentrating Mechanism in Thermophilic Cyanobacteria.</title>
        <authorList>
            <person name="Tang J."/>
            <person name="Zhou H."/>
            <person name="Yao D."/>
            <person name="Riaz S."/>
            <person name="You D."/>
            <person name="Klepacz-Smolka A."/>
            <person name="Daroch M."/>
        </authorList>
    </citation>
    <scope>NUCLEOTIDE SEQUENCE [LARGE SCALE GENOMIC DNA]</scope>
    <source>
        <strain evidence="3">PCC 6715</strain>
    </source>
</reference>
<accession>A0A2D2PZP8</accession>
<proteinExistence type="predicted"/>
<dbReference type="EMBL" id="CP018092">
    <property type="protein sequence ID" value="ATS17711.1"/>
    <property type="molecule type" value="Genomic_DNA"/>
</dbReference>
<dbReference type="SUPFAM" id="SSF56235">
    <property type="entry name" value="N-terminal nucleophile aminohydrolases (Ntn hydrolases)"/>
    <property type="match status" value="1"/>
</dbReference>
<keyword evidence="3" id="KW-1185">Reference proteome</keyword>
<dbReference type="KEGG" id="slw:BRW62_01950"/>
<dbReference type="PROSITE" id="PS51278">
    <property type="entry name" value="GATASE_TYPE_2"/>
    <property type="match status" value="1"/>
</dbReference>
<evidence type="ECO:0000313" key="3">
    <source>
        <dbReference type="Proteomes" id="UP000231057"/>
    </source>
</evidence>
<sequence length="64" mass="6863">MCGLTGFWQPYGSFAEEPHAIAQRMADALVHRGPDDAGVWVEPVAGLALGHRRLTILNLSPAGH</sequence>
<evidence type="ECO:0000313" key="2">
    <source>
        <dbReference type="EMBL" id="ATS17711.1"/>
    </source>
</evidence>
<protein>
    <recommendedName>
        <fullName evidence="1">Glutamine amidotransferase type-2 domain-containing protein</fullName>
    </recommendedName>
</protein>
<feature type="domain" description="Glutamine amidotransferase type-2" evidence="1">
    <location>
        <begin position="2"/>
        <end position="64"/>
    </location>
</feature>
<organism evidence="2 3">
    <name type="scientific">Parathermosynechococcus lividus PCC 6715</name>
    <dbReference type="NCBI Taxonomy" id="1917166"/>
    <lineage>
        <taxon>Bacteria</taxon>
        <taxon>Bacillati</taxon>
        <taxon>Cyanobacteriota</taxon>
        <taxon>Cyanophyceae</taxon>
        <taxon>Acaryochloridales</taxon>
        <taxon>Thermosynechococcaceae</taxon>
        <taxon>Parathermosynechococcus</taxon>
    </lineage>
</organism>